<gene>
    <name evidence="1" type="ORF">F0M18_06135</name>
</gene>
<organism evidence="1 2">
    <name type="scientific">Pseudohalioglobus sediminis</name>
    <dbReference type="NCBI Taxonomy" id="2606449"/>
    <lineage>
        <taxon>Bacteria</taxon>
        <taxon>Pseudomonadati</taxon>
        <taxon>Pseudomonadota</taxon>
        <taxon>Gammaproteobacteria</taxon>
        <taxon>Cellvibrionales</taxon>
        <taxon>Halieaceae</taxon>
        <taxon>Pseudohalioglobus</taxon>
    </lineage>
</organism>
<evidence type="ECO:0000313" key="2">
    <source>
        <dbReference type="Proteomes" id="UP000323708"/>
    </source>
</evidence>
<proteinExistence type="predicted"/>
<name>A0A5B0X530_9GAMM</name>
<accession>A0A5B0X530</accession>
<protein>
    <submittedName>
        <fullName evidence="1">Red chlorophyll catabolite reductase</fullName>
    </submittedName>
</protein>
<sequence>MSERILTPIIDLVEASPDVDNRAVFEQLWQILGEMNERIQQRFELTRDPCSERFDDYSKLGGDGTGAEGSLKTYSGPEIDWYVHSYIGSPESSFTNMHITISLGPQYLVPNFGFALGTVPDLFMYMDYIPRVELMANAEYMDQYYTEVNEEFLDLQADSRFNPFISRDLYTRVAMTPTAVGYTAKAEAAVLDKVRGIALSRLDRWLGWVDAAELTPAEQRPAVAARDELIRKTICERDPANNLGDKLFGEEAAAAMVATLWGGTRTLPRPTGD</sequence>
<dbReference type="PANTHER" id="PTHR34685:SF2">
    <property type="entry name" value="RED CHLOROPHYLL CATABOLITE REDUCTASE, CHLOROPLASTIC"/>
    <property type="match status" value="1"/>
</dbReference>
<comment type="caution">
    <text evidence="1">The sequence shown here is derived from an EMBL/GenBank/DDBJ whole genome shotgun (WGS) entry which is preliminary data.</text>
</comment>
<dbReference type="Gene3D" id="3.40.1500.20">
    <property type="match status" value="1"/>
</dbReference>
<dbReference type="EMBL" id="VTUX01000002">
    <property type="protein sequence ID" value="KAA1193411.1"/>
    <property type="molecule type" value="Genomic_DNA"/>
</dbReference>
<dbReference type="PANTHER" id="PTHR34685">
    <property type="entry name" value="RED CHLOROPHYLL CATABOLITE REDUCTASE, CHLOROPLASTIC"/>
    <property type="match status" value="1"/>
</dbReference>
<dbReference type="Pfam" id="PF06405">
    <property type="entry name" value="RCC_reductase"/>
    <property type="match status" value="1"/>
</dbReference>
<dbReference type="GO" id="GO:0051743">
    <property type="term" value="F:red chlorophyll catabolite reductase activity"/>
    <property type="evidence" value="ECO:0007669"/>
    <property type="project" value="InterPro"/>
</dbReference>
<dbReference type="InterPro" id="IPR009439">
    <property type="entry name" value="RCC_reductase"/>
</dbReference>
<keyword evidence="2" id="KW-1185">Reference proteome</keyword>
<reference evidence="1 2" key="1">
    <citation type="submission" date="2019-09" db="EMBL/GenBank/DDBJ databases">
        <authorList>
            <person name="Chen X.-Y."/>
        </authorList>
    </citation>
    <scope>NUCLEOTIDE SEQUENCE [LARGE SCALE GENOMIC DNA]</scope>
    <source>
        <strain evidence="1 2">NY5</strain>
    </source>
</reference>
<evidence type="ECO:0000313" key="1">
    <source>
        <dbReference type="EMBL" id="KAA1193411.1"/>
    </source>
</evidence>
<dbReference type="Proteomes" id="UP000323708">
    <property type="component" value="Unassembled WGS sequence"/>
</dbReference>
<dbReference type="AlphaFoldDB" id="A0A5B0X530"/>
<dbReference type="RefSeq" id="WP_149610518.1">
    <property type="nucleotide sequence ID" value="NZ_VTUX01000002.1"/>
</dbReference>